<comment type="caution">
    <text evidence="1">The sequence shown here is derived from an EMBL/GenBank/DDBJ whole genome shotgun (WGS) entry which is preliminary data.</text>
</comment>
<proteinExistence type="predicted"/>
<sequence>MDIVVGTGAGRLSFAALLAVALAACSATRAAQQAEAAPANQNESCFSIGEANDREHCLAQLAEQDAAACEHTDPLTCQPSGPEATDAPPTLDQRRDQAPLESSSGHVQFPEALRGFWVSSVQNCSDDTEGLMEISSDQLIGYEEILKATHVTKLSDSPMSWKIDTEVDIGPSGFFSEYGPVEFTLKDGILVSDYKPFVDAYRKCAQEEP</sequence>
<dbReference type="Proteomes" id="UP000320431">
    <property type="component" value="Unassembled WGS sequence"/>
</dbReference>
<dbReference type="EMBL" id="VICD02000006">
    <property type="protein sequence ID" value="KAB8198665.1"/>
    <property type="molecule type" value="Genomic_DNA"/>
</dbReference>
<evidence type="ECO:0000313" key="2">
    <source>
        <dbReference type="Proteomes" id="UP000320431"/>
    </source>
</evidence>
<evidence type="ECO:0000313" key="1">
    <source>
        <dbReference type="EMBL" id="KAB8198665.1"/>
    </source>
</evidence>
<reference evidence="1 2" key="1">
    <citation type="submission" date="2019-10" db="EMBL/GenBank/DDBJ databases">
        <title>Lysobacter alkalisoli sp. nov., isolated from saline-alkaline soil.</title>
        <authorList>
            <person name="Sun J.-Q."/>
        </authorList>
    </citation>
    <scope>NUCLEOTIDE SEQUENCE [LARGE SCALE GENOMIC DNA]</scope>
    <source>
        <strain evidence="1 2">KCTC 42381</strain>
    </source>
</reference>
<organism evidence="1 2">
    <name type="scientific">Marilutibacter maris</name>
    <dbReference type="NCBI Taxonomy" id="1605891"/>
    <lineage>
        <taxon>Bacteria</taxon>
        <taxon>Pseudomonadati</taxon>
        <taxon>Pseudomonadota</taxon>
        <taxon>Gammaproteobacteria</taxon>
        <taxon>Lysobacterales</taxon>
        <taxon>Lysobacteraceae</taxon>
        <taxon>Marilutibacter</taxon>
    </lineage>
</organism>
<gene>
    <name evidence="1" type="ORF">FKV24_000385</name>
</gene>
<accession>A0A508B5F3</accession>
<dbReference type="AlphaFoldDB" id="A0A508B5F3"/>
<dbReference type="RefSeq" id="WP_141480762.1">
    <property type="nucleotide sequence ID" value="NZ_VICD02000006.1"/>
</dbReference>
<protein>
    <submittedName>
        <fullName evidence="1">Uncharacterized protein</fullName>
    </submittedName>
</protein>
<name>A0A508B5F3_9GAMM</name>